<feature type="transmembrane region" description="Helical" evidence="1">
    <location>
        <begin position="127"/>
        <end position="149"/>
    </location>
</feature>
<evidence type="ECO:0000256" key="1">
    <source>
        <dbReference type="SAM" id="Phobius"/>
    </source>
</evidence>
<reference evidence="2 3" key="1">
    <citation type="submission" date="2017-10" db="EMBL/GenBank/DDBJ databases">
        <title>Integration of genomic and chemical information greatly accelerates assignment of the full stereostructure of myelolactone, a potent inhibitor of myeloma from a marine-derived Micromonospora.</title>
        <authorList>
            <person name="Kim M.C."/>
            <person name="Machado H."/>
            <person name="Jensen P.R."/>
            <person name="Fenical W."/>
        </authorList>
    </citation>
    <scope>NUCLEOTIDE SEQUENCE [LARGE SCALE GENOMIC DNA]</scope>
    <source>
        <strain evidence="2 3">CNY-010</strain>
    </source>
</reference>
<dbReference type="Proteomes" id="UP000267804">
    <property type="component" value="Chromosome"/>
</dbReference>
<accession>A0A386WIM3</accession>
<dbReference type="AlphaFoldDB" id="A0A386WIM3"/>
<evidence type="ECO:0000313" key="2">
    <source>
        <dbReference type="EMBL" id="AYF28256.1"/>
    </source>
</evidence>
<dbReference type="EMBL" id="CP024087">
    <property type="protein sequence ID" value="AYF28256.1"/>
    <property type="molecule type" value="Genomic_DNA"/>
</dbReference>
<sequence>MLQVITVTILRRSLTSVANQNAVPLRQRGMSAQDDAELLALTAGGDRSAFEAFYRRQRGRTGDLVMEWEFSPSGTCTEPRGDSIEVWVWRFTPVPVKILTVAGWLLGAASGWLLARTVLRLAHRRAVIGLAAVAGVLALSTVATVIFTAQNLFDLPMRNGQPTAIWTAYFPFLMPFGFQFG</sequence>
<proteinExistence type="predicted"/>
<keyword evidence="1" id="KW-0812">Transmembrane</keyword>
<feature type="transmembrane region" description="Helical" evidence="1">
    <location>
        <begin position="96"/>
        <end position="115"/>
    </location>
</feature>
<gene>
    <name evidence="2" type="ORF">CSH63_12500</name>
</gene>
<dbReference type="KEGG" id="mtua:CSH63_12500"/>
<name>A0A386WIM3_9ACTN</name>
<organism evidence="2 3">
    <name type="scientific">Micromonospora tulbaghiae</name>
    <dbReference type="NCBI Taxonomy" id="479978"/>
    <lineage>
        <taxon>Bacteria</taxon>
        <taxon>Bacillati</taxon>
        <taxon>Actinomycetota</taxon>
        <taxon>Actinomycetes</taxon>
        <taxon>Micromonosporales</taxon>
        <taxon>Micromonosporaceae</taxon>
        <taxon>Micromonospora</taxon>
    </lineage>
</organism>
<keyword evidence="1" id="KW-0472">Membrane</keyword>
<keyword evidence="1" id="KW-1133">Transmembrane helix</keyword>
<evidence type="ECO:0000313" key="3">
    <source>
        <dbReference type="Proteomes" id="UP000267804"/>
    </source>
</evidence>
<protein>
    <submittedName>
        <fullName evidence="2">Uncharacterized protein</fullName>
    </submittedName>
</protein>